<feature type="transmembrane region" description="Helical" evidence="1">
    <location>
        <begin position="113"/>
        <end position="132"/>
    </location>
</feature>
<evidence type="ECO:0000256" key="1">
    <source>
        <dbReference type="SAM" id="Phobius"/>
    </source>
</evidence>
<keyword evidence="4" id="KW-1185">Reference proteome</keyword>
<feature type="domain" description="EamA" evidence="2">
    <location>
        <begin position="139"/>
        <end position="261"/>
    </location>
</feature>
<gene>
    <name evidence="3" type="ORF">QO002_005387</name>
</gene>
<dbReference type="RefSeq" id="WP_307235566.1">
    <property type="nucleotide sequence ID" value="NZ_JAUSVF010000003.1"/>
</dbReference>
<dbReference type="InterPro" id="IPR000620">
    <property type="entry name" value="EamA_dom"/>
</dbReference>
<dbReference type="SUPFAM" id="SSF103481">
    <property type="entry name" value="Multidrug resistance efflux transporter EmrE"/>
    <property type="match status" value="2"/>
</dbReference>
<feature type="transmembrane region" description="Helical" evidence="1">
    <location>
        <begin position="164"/>
        <end position="181"/>
    </location>
</feature>
<reference evidence="3 4" key="1">
    <citation type="submission" date="2023-07" db="EMBL/GenBank/DDBJ databases">
        <title>Genomic Encyclopedia of Type Strains, Phase IV (KMG-IV): sequencing the most valuable type-strain genomes for metagenomic binning, comparative biology and taxonomic classification.</title>
        <authorList>
            <person name="Goeker M."/>
        </authorList>
    </citation>
    <scope>NUCLEOTIDE SEQUENCE [LARGE SCALE GENOMIC DNA]</scope>
    <source>
        <strain evidence="3 4">DSM 1112</strain>
    </source>
</reference>
<dbReference type="PANTHER" id="PTHR22911:SF135">
    <property type="entry name" value="BLR4310 PROTEIN"/>
    <property type="match status" value="1"/>
</dbReference>
<feature type="transmembrane region" description="Helical" evidence="1">
    <location>
        <begin position="193"/>
        <end position="211"/>
    </location>
</feature>
<sequence>MVVVATLAWSFAGLLTRMLSVDVWTAVCWRAFAGGAMLLVPVLVRERSNVLRSVLTLGSVGWITVGLSVVAQASTTAGLFLTSVAHVTVIYATCPFLAAILAWLWLGETISRSALVAVVLSIVGIAIVVSGATETSSLLGDSVAFVMTLSFALIIVMSKANPTLRLLEITLVSTFLIFLPFARTETLDLHNGVVLAIYGFNNMVLGFFLFIRGARNIPAATSGLIATLEIVLSPLWVWLFFNETIDALTFIGGIIVVIAVLGHLIASIGWERSARAPA</sequence>
<proteinExistence type="predicted"/>
<feature type="transmembrane region" description="Helical" evidence="1">
    <location>
        <begin position="23"/>
        <end position="43"/>
    </location>
</feature>
<evidence type="ECO:0000313" key="3">
    <source>
        <dbReference type="EMBL" id="MDQ0323181.1"/>
    </source>
</evidence>
<comment type="caution">
    <text evidence="3">The sequence shown here is derived from an EMBL/GenBank/DDBJ whole genome shotgun (WGS) entry which is preliminary data.</text>
</comment>
<protein>
    <submittedName>
        <fullName evidence="3">Drug/metabolite transporter (DMT)-like permease</fullName>
    </submittedName>
</protein>
<dbReference type="Proteomes" id="UP001230207">
    <property type="component" value="Unassembled WGS sequence"/>
</dbReference>
<dbReference type="Pfam" id="PF00892">
    <property type="entry name" value="EamA"/>
    <property type="match status" value="2"/>
</dbReference>
<accession>A0ABU0BZT0</accession>
<feature type="domain" description="EamA" evidence="2">
    <location>
        <begin position="1"/>
        <end position="129"/>
    </location>
</feature>
<feature type="transmembrane region" description="Helical" evidence="1">
    <location>
        <begin position="223"/>
        <end position="241"/>
    </location>
</feature>
<evidence type="ECO:0000259" key="2">
    <source>
        <dbReference type="Pfam" id="PF00892"/>
    </source>
</evidence>
<name>A0ABU0BZT0_9HYPH</name>
<dbReference type="EMBL" id="JAUSVF010000003">
    <property type="protein sequence ID" value="MDQ0323181.1"/>
    <property type="molecule type" value="Genomic_DNA"/>
</dbReference>
<keyword evidence="1" id="KW-0472">Membrane</keyword>
<evidence type="ECO:0000313" key="4">
    <source>
        <dbReference type="Proteomes" id="UP001230207"/>
    </source>
</evidence>
<organism evidence="3 4">
    <name type="scientific">Pararhizobium capsulatum DSM 1112</name>
    <dbReference type="NCBI Taxonomy" id="1121113"/>
    <lineage>
        <taxon>Bacteria</taxon>
        <taxon>Pseudomonadati</taxon>
        <taxon>Pseudomonadota</taxon>
        <taxon>Alphaproteobacteria</taxon>
        <taxon>Hyphomicrobiales</taxon>
        <taxon>Rhizobiaceae</taxon>
        <taxon>Rhizobium/Agrobacterium group</taxon>
        <taxon>Pararhizobium</taxon>
    </lineage>
</organism>
<feature type="transmembrane region" description="Helical" evidence="1">
    <location>
        <begin position="247"/>
        <end position="270"/>
    </location>
</feature>
<feature type="transmembrane region" description="Helical" evidence="1">
    <location>
        <begin position="83"/>
        <end position="106"/>
    </location>
</feature>
<feature type="transmembrane region" description="Helical" evidence="1">
    <location>
        <begin position="50"/>
        <end position="71"/>
    </location>
</feature>
<keyword evidence="1" id="KW-1133">Transmembrane helix</keyword>
<keyword evidence="1" id="KW-0812">Transmembrane</keyword>
<dbReference type="PANTHER" id="PTHR22911">
    <property type="entry name" value="ACYL-MALONYL CONDENSING ENZYME-RELATED"/>
    <property type="match status" value="1"/>
</dbReference>
<feature type="transmembrane region" description="Helical" evidence="1">
    <location>
        <begin position="138"/>
        <end position="157"/>
    </location>
</feature>
<dbReference type="InterPro" id="IPR037185">
    <property type="entry name" value="EmrE-like"/>
</dbReference>